<dbReference type="InterPro" id="IPR027417">
    <property type="entry name" value="P-loop_NTPase"/>
</dbReference>
<accession>A0A9P3M111</accession>
<evidence type="ECO:0000259" key="2">
    <source>
        <dbReference type="PROSITE" id="PS50837"/>
    </source>
</evidence>
<reference evidence="3" key="1">
    <citation type="submission" date="2021-11" db="EMBL/GenBank/DDBJ databases">
        <authorList>
            <person name="Herlambang A."/>
            <person name="Guo Y."/>
            <person name="Takashima Y."/>
            <person name="Nishizawa T."/>
        </authorList>
    </citation>
    <scope>NUCLEOTIDE SEQUENCE</scope>
    <source>
        <strain evidence="3">E1425</strain>
    </source>
</reference>
<reference evidence="3" key="2">
    <citation type="journal article" date="2022" name="Microbiol. Resour. Announc.">
        <title>Whole-Genome Sequence of Entomortierella parvispora E1425, a Mucoromycotan Fungus Associated with Burkholderiaceae-Related Endosymbiotic Bacteria.</title>
        <authorList>
            <person name="Herlambang A."/>
            <person name="Guo Y."/>
            <person name="Takashima Y."/>
            <person name="Narisawa K."/>
            <person name="Ohta H."/>
            <person name="Nishizawa T."/>
        </authorList>
    </citation>
    <scope>NUCLEOTIDE SEQUENCE</scope>
    <source>
        <strain evidence="3">E1425</strain>
    </source>
</reference>
<dbReference type="Pfam" id="PF23948">
    <property type="entry name" value="ARM_5"/>
    <property type="match status" value="1"/>
</dbReference>
<dbReference type="PANTHER" id="PTHR46844:SF1">
    <property type="entry name" value="SLR5058 PROTEIN"/>
    <property type="match status" value="1"/>
</dbReference>
<name>A0A9P3M111_9FUNG</name>
<feature type="compositionally biased region" description="Low complexity" evidence="1">
    <location>
        <begin position="715"/>
        <end position="748"/>
    </location>
</feature>
<dbReference type="EMBL" id="BQFW01000013">
    <property type="protein sequence ID" value="GJJ77530.1"/>
    <property type="molecule type" value="Genomic_DNA"/>
</dbReference>
<dbReference type="AlphaFoldDB" id="A0A9P3M111"/>
<evidence type="ECO:0000256" key="1">
    <source>
        <dbReference type="SAM" id="MobiDB-lite"/>
    </source>
</evidence>
<dbReference type="Pfam" id="PF05729">
    <property type="entry name" value="NACHT"/>
    <property type="match status" value="1"/>
</dbReference>
<dbReference type="InterPro" id="IPR007111">
    <property type="entry name" value="NACHT_NTPase"/>
</dbReference>
<organism evidence="3 4">
    <name type="scientific">Entomortierella parvispora</name>
    <dbReference type="NCBI Taxonomy" id="205924"/>
    <lineage>
        <taxon>Eukaryota</taxon>
        <taxon>Fungi</taxon>
        <taxon>Fungi incertae sedis</taxon>
        <taxon>Mucoromycota</taxon>
        <taxon>Mortierellomycotina</taxon>
        <taxon>Mortierellomycetes</taxon>
        <taxon>Mortierellales</taxon>
        <taxon>Mortierellaceae</taxon>
        <taxon>Entomortierella</taxon>
    </lineage>
</organism>
<evidence type="ECO:0000313" key="4">
    <source>
        <dbReference type="Proteomes" id="UP000827284"/>
    </source>
</evidence>
<feature type="region of interest" description="Disordered" evidence="1">
    <location>
        <begin position="709"/>
        <end position="748"/>
    </location>
</feature>
<dbReference type="Gene3D" id="3.40.50.300">
    <property type="entry name" value="P-loop containing nucleotide triphosphate hydrolases"/>
    <property type="match status" value="1"/>
</dbReference>
<sequence>MEVSPLYFSKDVTAIRSICRLPDPDELLQSTHQLAYCLALLQNDVQDDELSPEEIKWRRSAWDEKDYLETMTAQIIRNFAADTLKDSATVDEVVQLVPVLDRDNFRVLLTAFVGTVNQSETLHLPSLDGLTKVILGAAPGFIDSDDLVAILRSLHRRLQYTYPTIRHYHHLLLAISRVLDAMLDVNIRGIDRSIHGPLTDLLREFKSNKDPYVIYQAECAAQALLYMPDNESIWRPGEGGTRLLKDAFKAITSCDSHPFALKEAFKSKRAWYRALRVSELLMKTGRLVDFNRIDLEERKEGMAFLGALYRDTSIWDRQKGVDQVIFDVVTNITTNNDTHFEDAWSLLGEFRKQTPMLRAIADLQSPLWATTYHATDLVLYNASGQELDLETCFVNLATTEAPLDQQQHKQDLRAKATGFHRIPKFERVENTNTESLIPLEQLFNERKLRYGHEGVPGRVLVQGPAGIGKTTLCKKIVHAHQQGLWRDLFDVVLWIPLRHLRGSKSRTLEGFFREKVFTAQSIDQGQAELATALAIRAKEGKVLFILDGLDESGEDMEDEGCQVFRTLLTNLIEQQYVLITTRPSGLGCKQLRSVVLELEAAGLSQQNVKDFLVQELGSDAANAAQDFIRKAPWMQGLVNIPLYLHMICHYWSSLRDITSITLTGFYRLMMQNVWSNGALQTPKNVWSNGALQTRKTSLTLQSMGPGMISMMLKRSSPSSNHNSGHGVPTKKSSSGSLGQQLQQQQLEDGSLGIKPRRNWYRVHGSTRKRRQCRDFKFD</sequence>
<dbReference type="PROSITE" id="PS50837">
    <property type="entry name" value="NACHT"/>
    <property type="match status" value="1"/>
</dbReference>
<protein>
    <recommendedName>
        <fullName evidence="2">NACHT domain-containing protein</fullName>
    </recommendedName>
</protein>
<feature type="domain" description="NACHT" evidence="2">
    <location>
        <begin position="457"/>
        <end position="585"/>
    </location>
</feature>
<dbReference type="InterPro" id="IPR056251">
    <property type="entry name" value="Arm_rpt_dom"/>
</dbReference>
<dbReference type="SUPFAM" id="SSF52540">
    <property type="entry name" value="P-loop containing nucleoside triphosphate hydrolases"/>
    <property type="match status" value="1"/>
</dbReference>
<dbReference type="OrthoDB" id="427518at2759"/>
<dbReference type="Proteomes" id="UP000827284">
    <property type="component" value="Unassembled WGS sequence"/>
</dbReference>
<comment type="caution">
    <text evidence="3">The sequence shown here is derived from an EMBL/GenBank/DDBJ whole genome shotgun (WGS) entry which is preliminary data.</text>
</comment>
<proteinExistence type="predicted"/>
<dbReference type="PANTHER" id="PTHR46844">
    <property type="entry name" value="SLR5058 PROTEIN"/>
    <property type="match status" value="1"/>
</dbReference>
<keyword evidence="4" id="KW-1185">Reference proteome</keyword>
<evidence type="ECO:0000313" key="3">
    <source>
        <dbReference type="EMBL" id="GJJ77530.1"/>
    </source>
</evidence>
<gene>
    <name evidence="3" type="ORF">EMPS_09889</name>
</gene>